<accession>A0A834TBW6</accession>
<name>A0A834TBW6_9FABA</name>
<comment type="caution">
    <text evidence="2">The sequence shown here is derived from an EMBL/GenBank/DDBJ whole genome shotgun (WGS) entry which is preliminary data.</text>
</comment>
<dbReference type="EMBL" id="JAAIUW010000008">
    <property type="protein sequence ID" value="KAF7819173.1"/>
    <property type="molecule type" value="Genomic_DNA"/>
</dbReference>
<dbReference type="Proteomes" id="UP000634136">
    <property type="component" value="Unassembled WGS sequence"/>
</dbReference>
<protein>
    <submittedName>
        <fullName evidence="2">Uncharacterized protein</fullName>
    </submittedName>
</protein>
<dbReference type="AlphaFoldDB" id="A0A834TBW6"/>
<evidence type="ECO:0000313" key="3">
    <source>
        <dbReference type="Proteomes" id="UP000634136"/>
    </source>
</evidence>
<reference evidence="2" key="1">
    <citation type="submission" date="2020-09" db="EMBL/GenBank/DDBJ databases">
        <title>Genome-Enabled Discovery of Anthraquinone Biosynthesis in Senna tora.</title>
        <authorList>
            <person name="Kang S.-H."/>
            <person name="Pandey R.P."/>
            <person name="Lee C.-M."/>
            <person name="Sim J.-S."/>
            <person name="Jeong J.-T."/>
            <person name="Choi B.-S."/>
            <person name="Jung M."/>
            <person name="Ginzburg D."/>
            <person name="Zhao K."/>
            <person name="Won S.Y."/>
            <person name="Oh T.-J."/>
            <person name="Yu Y."/>
            <person name="Kim N.-H."/>
            <person name="Lee O.R."/>
            <person name="Lee T.-H."/>
            <person name="Bashyal P."/>
            <person name="Kim T.-S."/>
            <person name="Lee W.-H."/>
            <person name="Kawkins C."/>
            <person name="Kim C.-K."/>
            <person name="Kim J.S."/>
            <person name="Ahn B.O."/>
            <person name="Rhee S.Y."/>
            <person name="Sohng J.K."/>
        </authorList>
    </citation>
    <scope>NUCLEOTIDE SEQUENCE</scope>
    <source>
        <tissue evidence="2">Leaf</tissue>
    </source>
</reference>
<evidence type="ECO:0000313" key="2">
    <source>
        <dbReference type="EMBL" id="KAF7819173.1"/>
    </source>
</evidence>
<organism evidence="2 3">
    <name type="scientific">Senna tora</name>
    <dbReference type="NCBI Taxonomy" id="362788"/>
    <lineage>
        <taxon>Eukaryota</taxon>
        <taxon>Viridiplantae</taxon>
        <taxon>Streptophyta</taxon>
        <taxon>Embryophyta</taxon>
        <taxon>Tracheophyta</taxon>
        <taxon>Spermatophyta</taxon>
        <taxon>Magnoliopsida</taxon>
        <taxon>eudicotyledons</taxon>
        <taxon>Gunneridae</taxon>
        <taxon>Pentapetalae</taxon>
        <taxon>rosids</taxon>
        <taxon>fabids</taxon>
        <taxon>Fabales</taxon>
        <taxon>Fabaceae</taxon>
        <taxon>Caesalpinioideae</taxon>
        <taxon>Cassia clade</taxon>
        <taxon>Senna</taxon>
    </lineage>
</organism>
<feature type="compositionally biased region" description="Basic and acidic residues" evidence="1">
    <location>
        <begin position="1"/>
        <end position="15"/>
    </location>
</feature>
<feature type="region of interest" description="Disordered" evidence="1">
    <location>
        <begin position="1"/>
        <end position="37"/>
    </location>
</feature>
<gene>
    <name evidence="2" type="ORF">G2W53_024628</name>
</gene>
<proteinExistence type="predicted"/>
<sequence length="37" mass="4158">MTDQNHLGDRDRDPKPQVQKKGNSPIIVVKMSQISPV</sequence>
<evidence type="ECO:0000256" key="1">
    <source>
        <dbReference type="SAM" id="MobiDB-lite"/>
    </source>
</evidence>
<keyword evidence="3" id="KW-1185">Reference proteome</keyword>